<feature type="domain" description="ABC transporter" evidence="8">
    <location>
        <begin position="6"/>
        <end position="273"/>
    </location>
</feature>
<dbReference type="Gene3D" id="3.40.50.300">
    <property type="entry name" value="P-loop containing nucleotide triphosphate hydrolases"/>
    <property type="match status" value="2"/>
</dbReference>
<dbReference type="GO" id="GO:0016887">
    <property type="term" value="F:ATP hydrolysis activity"/>
    <property type="evidence" value="ECO:0007669"/>
    <property type="project" value="InterPro"/>
</dbReference>
<dbReference type="EMBL" id="JACBZS010000001">
    <property type="protein sequence ID" value="NYI70220.1"/>
    <property type="molecule type" value="Genomic_DNA"/>
</dbReference>
<dbReference type="InterPro" id="IPR017871">
    <property type="entry name" value="ABC_transporter-like_CS"/>
</dbReference>
<evidence type="ECO:0000256" key="7">
    <source>
        <dbReference type="ARBA" id="ARBA00023136"/>
    </source>
</evidence>
<keyword evidence="4" id="KW-1003">Cell membrane</keyword>
<evidence type="ECO:0000256" key="6">
    <source>
        <dbReference type="ARBA" id="ARBA00022840"/>
    </source>
</evidence>
<dbReference type="RefSeq" id="WP_179444201.1">
    <property type="nucleotide sequence ID" value="NZ_JACBZS010000001.1"/>
</dbReference>
<sequence>MSEPVLSVRDLRVSIGRRTIVDGVSAEVGAGQTLGIVGESGSGKSVTVLAATGLLDAPGARVGGSSVLGTRGSSVLGTRGSSVLGTTGSAGVELVGARPATLRAVHGDRIGFVFQDPATSLNPILTVGQQIAEPLQAHRGVERKAALARTGELLEAVGLPDPGRRIASYPHQLSGGQRQRVMIAIALACDPALLIADEPTTALDVTTQAQIIDLVRALQAERGTAVVWISHDLGVIGELADDVVVLRTGGVVEQAPILDLVDRPQAAYTRELLAARPRLDDVELPRADPAAAPLLDVAGLDVEFSVRTPTGPLRVHAVDDVSFCVRGGHTLGIVGESGSGKSTIANALTGLVRPRAGTVTLAGASVLGARGSAGRALRRRLAMVFQDPFSSLDPRASIADSIAEPLRVHRLGGRPAARVAELLDLVGLPGDFASRFPHELSGGQRQRVSIARALALEPDVIILDESTASLDVSIQARVLDLLRELQAELGLTYLFIAHDLAVVAQMSHEVLVLRNGRAVEHGSADDVFHRPRDPYTRALLAAIPPDRPRAAAGTPR</sequence>
<dbReference type="PROSITE" id="PS50893">
    <property type="entry name" value="ABC_TRANSPORTER_2"/>
    <property type="match status" value="2"/>
</dbReference>
<dbReference type="GO" id="GO:0015833">
    <property type="term" value="P:peptide transport"/>
    <property type="evidence" value="ECO:0007669"/>
    <property type="project" value="InterPro"/>
</dbReference>
<dbReference type="GO" id="GO:0005524">
    <property type="term" value="F:ATP binding"/>
    <property type="evidence" value="ECO:0007669"/>
    <property type="project" value="UniProtKB-KW"/>
</dbReference>
<keyword evidence="10" id="KW-1185">Reference proteome</keyword>
<dbReference type="Pfam" id="PF08352">
    <property type="entry name" value="oligo_HPY"/>
    <property type="match status" value="2"/>
</dbReference>
<comment type="subcellular location">
    <subcellularLocation>
        <location evidence="1">Cell membrane</location>
        <topology evidence="1">Peripheral membrane protein</topology>
    </subcellularLocation>
</comment>
<feature type="domain" description="ABC transporter" evidence="8">
    <location>
        <begin position="297"/>
        <end position="540"/>
    </location>
</feature>
<name>A0A7Z0IK50_9ACTN</name>
<dbReference type="InterPro" id="IPR003593">
    <property type="entry name" value="AAA+_ATPase"/>
</dbReference>
<evidence type="ECO:0000256" key="2">
    <source>
        <dbReference type="ARBA" id="ARBA00005417"/>
    </source>
</evidence>
<evidence type="ECO:0000259" key="8">
    <source>
        <dbReference type="PROSITE" id="PS50893"/>
    </source>
</evidence>
<dbReference type="SUPFAM" id="SSF52540">
    <property type="entry name" value="P-loop containing nucleoside triphosphate hydrolases"/>
    <property type="match status" value="2"/>
</dbReference>
<dbReference type="PANTHER" id="PTHR43297:SF2">
    <property type="entry name" value="DIPEPTIDE TRANSPORT ATP-BINDING PROTEIN DPPD"/>
    <property type="match status" value="1"/>
</dbReference>
<proteinExistence type="inferred from homology"/>
<dbReference type="NCBIfam" id="NF008453">
    <property type="entry name" value="PRK11308.1"/>
    <property type="match status" value="3"/>
</dbReference>
<comment type="similarity">
    <text evidence="2">Belongs to the ABC transporter superfamily.</text>
</comment>
<dbReference type="InterPro" id="IPR013563">
    <property type="entry name" value="Oligopep_ABC_C"/>
</dbReference>
<keyword evidence="3" id="KW-0813">Transport</keyword>
<dbReference type="SMART" id="SM00382">
    <property type="entry name" value="AAA"/>
    <property type="match status" value="2"/>
</dbReference>
<dbReference type="GO" id="GO:0005886">
    <property type="term" value="C:plasma membrane"/>
    <property type="evidence" value="ECO:0007669"/>
    <property type="project" value="UniProtKB-SubCell"/>
</dbReference>
<dbReference type="Proteomes" id="UP000527616">
    <property type="component" value="Unassembled WGS sequence"/>
</dbReference>
<dbReference type="InterPro" id="IPR027417">
    <property type="entry name" value="P-loop_NTPase"/>
</dbReference>
<dbReference type="CDD" id="cd03257">
    <property type="entry name" value="ABC_NikE_OppD_transporters"/>
    <property type="match status" value="2"/>
</dbReference>
<accession>A0A7Z0IK50</accession>
<organism evidence="9 10">
    <name type="scientific">Naumannella cuiyingiana</name>
    <dbReference type="NCBI Taxonomy" id="1347891"/>
    <lineage>
        <taxon>Bacteria</taxon>
        <taxon>Bacillati</taxon>
        <taxon>Actinomycetota</taxon>
        <taxon>Actinomycetes</taxon>
        <taxon>Propionibacteriales</taxon>
        <taxon>Propionibacteriaceae</taxon>
        <taxon>Naumannella</taxon>
    </lineage>
</organism>
<keyword evidence="6 9" id="KW-0067">ATP-binding</keyword>
<dbReference type="PROSITE" id="PS00211">
    <property type="entry name" value="ABC_TRANSPORTER_1"/>
    <property type="match status" value="2"/>
</dbReference>
<dbReference type="PANTHER" id="PTHR43297">
    <property type="entry name" value="OLIGOPEPTIDE TRANSPORT ATP-BINDING PROTEIN APPD"/>
    <property type="match status" value="1"/>
</dbReference>
<dbReference type="InterPro" id="IPR050388">
    <property type="entry name" value="ABC_Ni/Peptide_Import"/>
</dbReference>
<keyword evidence="7" id="KW-0472">Membrane</keyword>
<evidence type="ECO:0000313" key="10">
    <source>
        <dbReference type="Proteomes" id="UP000527616"/>
    </source>
</evidence>
<dbReference type="AlphaFoldDB" id="A0A7Z0IK50"/>
<dbReference type="InterPro" id="IPR003439">
    <property type="entry name" value="ABC_transporter-like_ATP-bd"/>
</dbReference>
<dbReference type="Pfam" id="PF00005">
    <property type="entry name" value="ABC_tran"/>
    <property type="match status" value="2"/>
</dbReference>
<protein>
    <submittedName>
        <fullName evidence="9">Peptide/nickel transport system ATP-binding protein</fullName>
    </submittedName>
</protein>
<comment type="caution">
    <text evidence="9">The sequence shown here is derived from an EMBL/GenBank/DDBJ whole genome shotgun (WGS) entry which is preliminary data.</text>
</comment>
<evidence type="ECO:0000256" key="5">
    <source>
        <dbReference type="ARBA" id="ARBA00022741"/>
    </source>
</evidence>
<evidence type="ECO:0000256" key="4">
    <source>
        <dbReference type="ARBA" id="ARBA00022475"/>
    </source>
</evidence>
<gene>
    <name evidence="9" type="ORF">GGQ54_000780</name>
</gene>
<keyword evidence="5" id="KW-0547">Nucleotide-binding</keyword>
<evidence type="ECO:0000256" key="3">
    <source>
        <dbReference type="ARBA" id="ARBA00022448"/>
    </source>
</evidence>
<reference evidence="9 10" key="1">
    <citation type="submission" date="2020-07" db="EMBL/GenBank/DDBJ databases">
        <title>Sequencing the genomes of 1000 actinobacteria strains.</title>
        <authorList>
            <person name="Klenk H.-P."/>
        </authorList>
    </citation>
    <scope>NUCLEOTIDE SEQUENCE [LARGE SCALE GENOMIC DNA]</scope>
    <source>
        <strain evidence="9 10">DSM 103164</strain>
    </source>
</reference>
<evidence type="ECO:0000256" key="1">
    <source>
        <dbReference type="ARBA" id="ARBA00004202"/>
    </source>
</evidence>
<evidence type="ECO:0000313" key="9">
    <source>
        <dbReference type="EMBL" id="NYI70220.1"/>
    </source>
</evidence>